<dbReference type="AlphaFoldDB" id="A0A0L0H5T9"/>
<proteinExistence type="predicted"/>
<evidence type="ECO:0000313" key="3">
    <source>
        <dbReference type="Proteomes" id="UP000053201"/>
    </source>
</evidence>
<dbReference type="GeneID" id="27690915"/>
<name>A0A0L0H5T9_SPIPD</name>
<feature type="compositionally biased region" description="Basic and acidic residues" evidence="1">
    <location>
        <begin position="49"/>
        <end position="58"/>
    </location>
</feature>
<dbReference type="RefSeq" id="XP_016604930.1">
    <property type="nucleotide sequence ID" value="XM_016755876.1"/>
</dbReference>
<dbReference type="Pfam" id="PF04119">
    <property type="entry name" value="HSP9_HSP12"/>
    <property type="match status" value="1"/>
</dbReference>
<feature type="region of interest" description="Disordered" evidence="1">
    <location>
        <begin position="1"/>
        <end position="89"/>
    </location>
</feature>
<dbReference type="EMBL" id="KQ257466">
    <property type="protein sequence ID" value="KNC96890.1"/>
    <property type="molecule type" value="Genomic_DNA"/>
</dbReference>
<sequence length="89" mass="9644">MSDAGRKSIHTHLAENLTPDFLKSQEKQNAQLKSGQEDDAIGRNTPQNEKGKVQKVWDKIQGNVPNASGNEPGNILAGGPTTGHREDLK</sequence>
<reference evidence="2 3" key="1">
    <citation type="submission" date="2009-08" db="EMBL/GenBank/DDBJ databases">
        <title>The Genome Sequence of Spizellomyces punctatus strain DAOM BR117.</title>
        <authorList>
            <consortium name="The Broad Institute Genome Sequencing Platform"/>
            <person name="Russ C."/>
            <person name="Cuomo C."/>
            <person name="Shea T."/>
            <person name="Young S.K."/>
            <person name="Zeng Q."/>
            <person name="Koehrsen M."/>
            <person name="Haas B."/>
            <person name="Borodovsky M."/>
            <person name="Guigo R."/>
            <person name="Alvarado L."/>
            <person name="Berlin A."/>
            <person name="Bochicchio J."/>
            <person name="Borenstein D."/>
            <person name="Chapman S."/>
            <person name="Chen Z."/>
            <person name="Engels R."/>
            <person name="Freedman E."/>
            <person name="Gellesch M."/>
            <person name="Goldberg J."/>
            <person name="Griggs A."/>
            <person name="Gujja S."/>
            <person name="Heiman D."/>
            <person name="Hepburn T."/>
            <person name="Howarth C."/>
            <person name="Jen D."/>
            <person name="Larson L."/>
            <person name="Lewis B."/>
            <person name="Mehta T."/>
            <person name="Park D."/>
            <person name="Pearson M."/>
            <person name="Roberts A."/>
            <person name="Saif S."/>
            <person name="Shenoy N."/>
            <person name="Sisk P."/>
            <person name="Stolte C."/>
            <person name="Sykes S."/>
            <person name="Thomson T."/>
            <person name="Walk T."/>
            <person name="White J."/>
            <person name="Yandava C."/>
            <person name="Burger G."/>
            <person name="Gray M.W."/>
            <person name="Holland P.W.H."/>
            <person name="King N."/>
            <person name="Lang F.B.F."/>
            <person name="Roger A.J."/>
            <person name="Ruiz-Trillo I."/>
            <person name="Lander E."/>
            <person name="Nusbaum C."/>
        </authorList>
    </citation>
    <scope>NUCLEOTIDE SEQUENCE [LARGE SCALE GENOMIC DNA]</scope>
    <source>
        <strain evidence="2 3">DAOM BR117</strain>
    </source>
</reference>
<accession>A0A0L0H5T9</accession>
<dbReference type="VEuPathDB" id="FungiDB:SPPG_07718"/>
<dbReference type="OrthoDB" id="2093664at2759"/>
<dbReference type="Gene3D" id="6.10.280.100">
    <property type="match status" value="1"/>
</dbReference>
<dbReference type="InParanoid" id="A0A0L0H5T9"/>
<evidence type="ECO:0000313" key="2">
    <source>
        <dbReference type="EMBL" id="KNC96890.1"/>
    </source>
</evidence>
<organism evidence="2 3">
    <name type="scientific">Spizellomyces punctatus (strain DAOM BR117)</name>
    <dbReference type="NCBI Taxonomy" id="645134"/>
    <lineage>
        <taxon>Eukaryota</taxon>
        <taxon>Fungi</taxon>
        <taxon>Fungi incertae sedis</taxon>
        <taxon>Chytridiomycota</taxon>
        <taxon>Chytridiomycota incertae sedis</taxon>
        <taxon>Chytridiomycetes</taxon>
        <taxon>Spizellomycetales</taxon>
        <taxon>Spizellomycetaceae</taxon>
        <taxon>Spizellomyces</taxon>
    </lineage>
</organism>
<protein>
    <submittedName>
        <fullName evidence="2">Uncharacterized protein</fullName>
    </submittedName>
</protein>
<keyword evidence="3" id="KW-1185">Reference proteome</keyword>
<dbReference type="Proteomes" id="UP000053201">
    <property type="component" value="Unassembled WGS sequence"/>
</dbReference>
<dbReference type="InterPro" id="IPR007250">
    <property type="entry name" value="HSP9_HSP12"/>
</dbReference>
<gene>
    <name evidence="2" type="ORF">SPPG_07718</name>
</gene>
<evidence type="ECO:0000256" key="1">
    <source>
        <dbReference type="SAM" id="MobiDB-lite"/>
    </source>
</evidence>